<evidence type="ECO:0000256" key="1">
    <source>
        <dbReference type="SAM" id="SignalP"/>
    </source>
</evidence>
<reference evidence="3" key="1">
    <citation type="journal article" date="2019" name="Int. J. Syst. Evol. Microbiol.">
        <title>The Global Catalogue of Microorganisms (GCM) 10K type strain sequencing project: providing services to taxonomists for standard genome sequencing and annotation.</title>
        <authorList>
            <consortium name="The Broad Institute Genomics Platform"/>
            <consortium name="The Broad Institute Genome Sequencing Center for Infectious Disease"/>
            <person name="Wu L."/>
            <person name="Ma J."/>
        </authorList>
    </citation>
    <scope>NUCLEOTIDE SEQUENCE [LARGE SCALE GENOMIC DNA]</scope>
    <source>
        <strain evidence="3">JCM 18053</strain>
    </source>
</reference>
<dbReference type="InterPro" id="IPR011024">
    <property type="entry name" value="G_crystallin-like"/>
</dbReference>
<proteinExistence type="predicted"/>
<dbReference type="Proteomes" id="UP001499852">
    <property type="component" value="Unassembled WGS sequence"/>
</dbReference>
<protein>
    <recommendedName>
        <fullName evidence="4">Cyclophilin-like domain-containing protein</fullName>
    </recommendedName>
</protein>
<dbReference type="RefSeq" id="WP_345738645.1">
    <property type="nucleotide sequence ID" value="NZ_BAABIA010000011.1"/>
</dbReference>
<comment type="caution">
    <text evidence="2">The sequence shown here is derived from an EMBL/GenBank/DDBJ whole genome shotgun (WGS) entry which is preliminary data.</text>
</comment>
<dbReference type="SUPFAM" id="SSF49695">
    <property type="entry name" value="gamma-Crystallin-like"/>
    <property type="match status" value="1"/>
</dbReference>
<dbReference type="EMBL" id="BAABIA010000011">
    <property type="protein sequence ID" value="GAA5148469.1"/>
    <property type="molecule type" value="Genomic_DNA"/>
</dbReference>
<keyword evidence="3" id="KW-1185">Reference proteome</keyword>
<evidence type="ECO:0000313" key="3">
    <source>
        <dbReference type="Proteomes" id="UP001499852"/>
    </source>
</evidence>
<name>A0ABP9PL90_9BACT</name>
<feature type="signal peptide" evidence="1">
    <location>
        <begin position="1"/>
        <end position="19"/>
    </location>
</feature>
<keyword evidence="1" id="KW-0732">Signal</keyword>
<organism evidence="2 3">
    <name type="scientific">Prosthecobacter algae</name>
    <dbReference type="NCBI Taxonomy" id="1144682"/>
    <lineage>
        <taxon>Bacteria</taxon>
        <taxon>Pseudomonadati</taxon>
        <taxon>Verrucomicrobiota</taxon>
        <taxon>Verrucomicrobiia</taxon>
        <taxon>Verrucomicrobiales</taxon>
        <taxon>Verrucomicrobiaceae</taxon>
        <taxon>Prosthecobacter</taxon>
    </lineage>
</organism>
<sequence>MRKSCLLIVGVFFVSVLSAAPLFRAVQDATEALQAGPKSRPSVSFYLEENFKGRLNRLKAPADFPGSAELKKVGIPNDSLLSMKVPAGVKVSVFDADDYGGDSLTFTEGEHATLGKLARRISSMKVELIKPE</sequence>
<feature type="chain" id="PRO_5045042786" description="Cyclophilin-like domain-containing protein" evidence="1">
    <location>
        <begin position="20"/>
        <end position="132"/>
    </location>
</feature>
<evidence type="ECO:0000313" key="2">
    <source>
        <dbReference type="EMBL" id="GAA5148469.1"/>
    </source>
</evidence>
<gene>
    <name evidence="2" type="ORF">GCM10023213_44800</name>
</gene>
<accession>A0ABP9PL90</accession>
<evidence type="ECO:0008006" key="4">
    <source>
        <dbReference type="Google" id="ProtNLM"/>
    </source>
</evidence>
<dbReference type="Gene3D" id="2.60.20.10">
    <property type="entry name" value="Crystallins"/>
    <property type="match status" value="1"/>
</dbReference>